<evidence type="ECO:0000256" key="3">
    <source>
        <dbReference type="ARBA" id="ARBA00022723"/>
    </source>
</evidence>
<keyword evidence="9" id="KW-1185">Reference proteome</keyword>
<sequence length="241" mass="26197">MLNQARADLLKLVQNDVTDFSDRERWKVGEVDPALSKRAAVLILFGALDSQPAQSTDCPESVGAFLDVLILVRAASLRSHAGQPAFPGGKVDPEDYEQVKAQGVPVSHIAALREAVEETGLDPAGVEVLGAIKDVPLPVSNFEVSPVIGWWTKPSDVDVVDRDESSLVLRVPVADLVDPAHRLYVTVERGGVKHKSPAFDVSQDGETFRIWGFTGVILDRVLDALGWSQEWDRTRSEAAPI</sequence>
<comment type="cofactor">
    <cofactor evidence="2">
        <name>Mg(2+)</name>
        <dbReference type="ChEBI" id="CHEBI:18420"/>
    </cofactor>
</comment>
<dbReference type="InterPro" id="IPR015797">
    <property type="entry name" value="NUDIX_hydrolase-like_dom_sf"/>
</dbReference>
<evidence type="ECO:0000256" key="1">
    <source>
        <dbReference type="ARBA" id="ARBA00001936"/>
    </source>
</evidence>
<name>A0A7H2BGK9_9MICC</name>
<evidence type="ECO:0000256" key="6">
    <source>
        <dbReference type="ARBA" id="ARBA00023211"/>
    </source>
</evidence>
<dbReference type="CDD" id="cd03426">
    <property type="entry name" value="NUDIX_CoAse_Nudt7"/>
    <property type="match status" value="1"/>
</dbReference>
<keyword evidence="5" id="KW-0460">Magnesium</keyword>
<evidence type="ECO:0000259" key="7">
    <source>
        <dbReference type="PROSITE" id="PS51462"/>
    </source>
</evidence>
<dbReference type="SUPFAM" id="SSF55811">
    <property type="entry name" value="Nudix"/>
    <property type="match status" value="1"/>
</dbReference>
<accession>A0A7H2BGK9</accession>
<evidence type="ECO:0000256" key="5">
    <source>
        <dbReference type="ARBA" id="ARBA00022842"/>
    </source>
</evidence>
<organism evidence="8 9">
    <name type="scientific">Rothia terrae</name>
    <dbReference type="NCBI Taxonomy" id="396015"/>
    <lineage>
        <taxon>Bacteria</taxon>
        <taxon>Bacillati</taxon>
        <taxon>Actinomycetota</taxon>
        <taxon>Actinomycetes</taxon>
        <taxon>Micrococcales</taxon>
        <taxon>Micrococcaceae</taxon>
        <taxon>Rothia</taxon>
    </lineage>
</organism>
<dbReference type="PANTHER" id="PTHR12992:SF11">
    <property type="entry name" value="MITOCHONDRIAL COENZYME A DIPHOSPHATASE NUDT8"/>
    <property type="match status" value="1"/>
</dbReference>
<evidence type="ECO:0000256" key="4">
    <source>
        <dbReference type="ARBA" id="ARBA00022801"/>
    </source>
</evidence>
<dbReference type="EMBL" id="CP061539">
    <property type="protein sequence ID" value="QNV38805.1"/>
    <property type="molecule type" value="Genomic_DNA"/>
</dbReference>
<keyword evidence="3" id="KW-0479">Metal-binding</keyword>
<keyword evidence="4" id="KW-0378">Hydrolase</keyword>
<dbReference type="KEGG" id="rter:IDM49_02490"/>
<dbReference type="Gene3D" id="3.90.79.10">
    <property type="entry name" value="Nucleoside Triphosphate Pyrophosphohydrolase"/>
    <property type="match status" value="1"/>
</dbReference>
<dbReference type="GO" id="GO:0046872">
    <property type="term" value="F:metal ion binding"/>
    <property type="evidence" value="ECO:0007669"/>
    <property type="project" value="UniProtKB-KW"/>
</dbReference>
<evidence type="ECO:0000313" key="9">
    <source>
        <dbReference type="Proteomes" id="UP000516404"/>
    </source>
</evidence>
<dbReference type="PROSITE" id="PS51462">
    <property type="entry name" value="NUDIX"/>
    <property type="match status" value="1"/>
</dbReference>
<feature type="domain" description="Nudix hydrolase" evidence="7">
    <location>
        <begin position="35"/>
        <end position="193"/>
    </location>
</feature>
<dbReference type="InterPro" id="IPR045121">
    <property type="entry name" value="CoAse"/>
</dbReference>
<dbReference type="GO" id="GO:0010945">
    <property type="term" value="F:coenzyme A diphosphatase activity"/>
    <property type="evidence" value="ECO:0007669"/>
    <property type="project" value="InterPro"/>
</dbReference>
<dbReference type="InterPro" id="IPR000086">
    <property type="entry name" value="NUDIX_hydrolase_dom"/>
</dbReference>
<keyword evidence="6" id="KW-0464">Manganese</keyword>
<evidence type="ECO:0000256" key="2">
    <source>
        <dbReference type="ARBA" id="ARBA00001946"/>
    </source>
</evidence>
<dbReference type="Proteomes" id="UP000516404">
    <property type="component" value="Chromosome"/>
</dbReference>
<proteinExistence type="predicted"/>
<reference evidence="8 9" key="1">
    <citation type="submission" date="2020-09" db="EMBL/GenBank/DDBJ databases">
        <title>Investigation of environmental microbes.</title>
        <authorList>
            <person name="Ou Y."/>
            <person name="Kang Q."/>
        </authorList>
    </citation>
    <scope>NUCLEOTIDE SEQUENCE [LARGE SCALE GENOMIC DNA]</scope>
    <source>
        <strain evidence="8 9">KJZ-14</strain>
    </source>
</reference>
<dbReference type="Pfam" id="PF00293">
    <property type="entry name" value="NUDIX"/>
    <property type="match status" value="1"/>
</dbReference>
<protein>
    <submittedName>
        <fullName evidence="8">CoA pyrophosphatase</fullName>
    </submittedName>
</protein>
<comment type="cofactor">
    <cofactor evidence="1">
        <name>Mn(2+)</name>
        <dbReference type="ChEBI" id="CHEBI:29035"/>
    </cofactor>
</comment>
<dbReference type="AlphaFoldDB" id="A0A7H2BGK9"/>
<evidence type="ECO:0000313" key="8">
    <source>
        <dbReference type="EMBL" id="QNV38805.1"/>
    </source>
</evidence>
<dbReference type="PANTHER" id="PTHR12992">
    <property type="entry name" value="NUDIX HYDROLASE"/>
    <property type="match status" value="1"/>
</dbReference>
<gene>
    <name evidence="8" type="ORF">IDM49_02490</name>
</gene>